<dbReference type="PANTHER" id="PTHR43471:SF14">
    <property type="entry name" value="ABC-2 TYPE TRANSPORT SYSTEM PERMEASE PROTEIN"/>
    <property type="match status" value="1"/>
</dbReference>
<feature type="transmembrane region" description="Helical" evidence="1">
    <location>
        <begin position="42"/>
        <end position="61"/>
    </location>
</feature>
<keyword evidence="1" id="KW-0812">Transmembrane</keyword>
<dbReference type="EMBL" id="CP046244">
    <property type="protein sequence ID" value="QGP94002.1"/>
    <property type="molecule type" value="Genomic_DNA"/>
</dbReference>
<protein>
    <submittedName>
        <fullName evidence="2">ABC-2 family transporter protein</fullName>
    </submittedName>
</protein>
<dbReference type="Proteomes" id="UP000425916">
    <property type="component" value="Chromosome"/>
</dbReference>
<reference evidence="2 3" key="1">
    <citation type="submission" date="2019-11" db="EMBL/GenBank/DDBJ databases">
        <title>Genome sequence of Moorella glycerini DSM11254.</title>
        <authorList>
            <person name="Poehlein A."/>
            <person name="Boeer T."/>
            <person name="Daniel R."/>
        </authorList>
    </citation>
    <scope>NUCLEOTIDE SEQUENCE [LARGE SCALE GENOMIC DNA]</scope>
    <source>
        <strain evidence="2 3">DSM 11254</strain>
    </source>
</reference>
<dbReference type="RefSeq" id="WP_156275914.1">
    <property type="nucleotide sequence ID" value="NZ_CP046244.1"/>
</dbReference>
<evidence type="ECO:0000256" key="1">
    <source>
        <dbReference type="SAM" id="Phobius"/>
    </source>
</evidence>
<evidence type="ECO:0000313" key="3">
    <source>
        <dbReference type="Proteomes" id="UP000425916"/>
    </source>
</evidence>
<feature type="transmembrane region" description="Helical" evidence="1">
    <location>
        <begin position="304"/>
        <end position="326"/>
    </location>
</feature>
<organism evidence="2 3">
    <name type="scientific">Neomoorella glycerini</name>
    <dbReference type="NCBI Taxonomy" id="55779"/>
    <lineage>
        <taxon>Bacteria</taxon>
        <taxon>Bacillati</taxon>
        <taxon>Bacillota</taxon>
        <taxon>Clostridia</taxon>
        <taxon>Neomoorellales</taxon>
        <taxon>Neomoorellaceae</taxon>
        <taxon>Neomoorella</taxon>
    </lineage>
</organism>
<keyword evidence="3" id="KW-1185">Reference proteome</keyword>
<dbReference type="OrthoDB" id="9795677at2"/>
<feature type="transmembrane region" description="Helical" evidence="1">
    <location>
        <begin position="88"/>
        <end position="108"/>
    </location>
</feature>
<dbReference type="AlphaFoldDB" id="A0A6I5ZV79"/>
<dbReference type="Pfam" id="PF12679">
    <property type="entry name" value="ABC2_membrane_2"/>
    <property type="match status" value="1"/>
</dbReference>
<keyword evidence="1" id="KW-1133">Transmembrane helix</keyword>
<dbReference type="GO" id="GO:0005886">
    <property type="term" value="C:plasma membrane"/>
    <property type="evidence" value="ECO:0007669"/>
    <property type="project" value="UniProtKB-SubCell"/>
</dbReference>
<feature type="transmembrane region" description="Helical" evidence="1">
    <location>
        <begin position="138"/>
        <end position="164"/>
    </location>
</feature>
<dbReference type="PANTHER" id="PTHR43471">
    <property type="entry name" value="ABC TRANSPORTER PERMEASE"/>
    <property type="match status" value="1"/>
</dbReference>
<dbReference type="GO" id="GO:0140359">
    <property type="term" value="F:ABC-type transporter activity"/>
    <property type="evidence" value="ECO:0007669"/>
    <property type="project" value="InterPro"/>
</dbReference>
<name>A0A6I5ZV79_9FIRM</name>
<accession>A0A6I5ZV79</accession>
<feature type="transmembrane region" description="Helical" evidence="1">
    <location>
        <begin position="208"/>
        <end position="230"/>
    </location>
</feature>
<gene>
    <name evidence="2" type="ORF">MGLY_34270</name>
</gene>
<evidence type="ECO:0000313" key="2">
    <source>
        <dbReference type="EMBL" id="QGP94002.1"/>
    </source>
</evidence>
<proteinExistence type="predicted"/>
<sequence>MARWQDKAKDWLDWFRQQEWFSGGLKTVFQKELADNLSSTRFTILVSLVAVAGVGAFYVAAQSIRQAAGEGDPQFVFLRLFTTSGGSLPPFITFISFLGPLLGLALGFDAINGEHNKRTLSRLLAQPIYRDDVINGKFLAGLVVLAVVILALGFLVAGLGLLLIGVPPTGEEIGRLFIYLLVTIIYVAFWLSVSLLFSLLFRQTATSALAGIAVWLFFALFAGMLAGLIADGLFPVSEDAAPARILHNATLKQDLSRLSPTTLYDEATVTLLNPGVRTLGPVLVQQLEGAIPGSLPLDQSLLLIWPHLVGLIAATMLIFALAYYFFMRQEIRAG</sequence>
<keyword evidence="1" id="KW-0472">Membrane</keyword>
<feature type="transmembrane region" description="Helical" evidence="1">
    <location>
        <begin position="176"/>
        <end position="201"/>
    </location>
</feature>